<evidence type="ECO:0000256" key="1">
    <source>
        <dbReference type="PROSITE-ProRule" id="PRU00042"/>
    </source>
</evidence>
<proteinExistence type="predicted"/>
<evidence type="ECO:0000259" key="3">
    <source>
        <dbReference type="PROSITE" id="PS50157"/>
    </source>
</evidence>
<sequence length="944" mass="101707">MSAKRRRTGNKFGEPVIGKDGTFECPVCYKTFAEESRYFGHVGAHASILDKASSGRATNDSLAEISFSLQELTESAGQNNKVSGGEAGFLRHSCSNEHGDNSSTVTEFFSTKYKFLEPWSRPEEIPPIPSVGRYTNYKGHTDAAMLERASNSNNQSASNMNGFAGVAAFNNQPGSSHVVGPTAFGTTNHYQNQIIDHGMTAPKHVNSNTVKARDVNLNSCLDTISFPIASANNETSAALNEANQSSFSAKCFSGSFNNNDGVSSCSGPTNKISSSLGTANKTSAVAFRCLDTSHGPYSDDYGAIRANPFASKNNIAAYQSDLGMRLVYPVATKADCFGSGSVQRRKSDKELTSNTKERNQRNDNVESRASKEAGLHSEAYNSVVVSQKRVLHNAQFNNSFTHTKPNASSRCSLPESNTPTTGNFIKGSGSDNNCVNRSLINRGDASFTTGSFINRPINNNEQNVPMLEVMGKSNNEMQNHYNVHTPGCEPRAASSASRSANGRVSMPANFGSMSAAAESVCNVPMTNTSQDLCDLQLGFGAQKQQIFSSHADLRTATAGSPQLGSVARKNSLPTGSSQFGSMDRPKSFPTETPQFGGYARPNLSSQFGGMTRSSAVPPESSQFIGSMVRSNSVTPAESSQFGSMARPNSVPPAIASQFGNPSQNFVSATEPTLVLGYAPQMGGGPPPPVHLGWDLSLPRMVTGGSMVTCVCIWCNSQFHLAVYGFGRRGWICYPLSKKNSQFHHFGPVDGHQAGSFGFICPACKDRMSGHHNMPNNVREIFAAAAAAAIRKATSSTPLLLQPAISPSRIWSCYFPPVEKKRTWSLLPEEESEIFVEWTVCRFRLRVQQETCSELPSSASSTNLCSKGKPGATKQRDDYNSTAAASLNCHSCRARKSSHKSINPETHGGPHLQPAHQETYPQLAQTTTWENPIGYEQSAHLPHFK</sequence>
<feature type="domain" description="C2H2-type" evidence="3">
    <location>
        <begin position="23"/>
        <end position="46"/>
    </location>
</feature>
<dbReference type="PANTHER" id="PTHR37701:SF16">
    <property type="entry name" value="METHYL-CPG-BINDING DOMAIN-CONTAINING PROTEIN 8"/>
    <property type="match status" value="1"/>
</dbReference>
<dbReference type="PANTHER" id="PTHR37701">
    <property type="entry name" value="METHYL-CPG-BINDING DOMAIN-CONTAINING PROTEIN 8"/>
    <property type="match status" value="1"/>
</dbReference>
<feature type="compositionally biased region" description="Basic and acidic residues" evidence="2">
    <location>
        <begin position="345"/>
        <end position="373"/>
    </location>
</feature>
<feature type="region of interest" description="Disordered" evidence="2">
    <location>
        <begin position="342"/>
        <end position="373"/>
    </location>
</feature>
<protein>
    <recommendedName>
        <fullName evidence="3">C2H2-type domain-containing protein</fullName>
    </recommendedName>
</protein>
<keyword evidence="5" id="KW-1185">Reference proteome</keyword>
<feature type="compositionally biased region" description="Polar residues" evidence="2">
    <location>
        <begin position="602"/>
        <end position="620"/>
    </location>
</feature>
<reference evidence="4 5" key="1">
    <citation type="submission" date="2024-02" db="EMBL/GenBank/DDBJ databases">
        <title>High-quality chromosome-scale genome assembly of Pensacola bahiagrass (Paspalum notatum Flugge var. saurae).</title>
        <authorList>
            <person name="Vega J.M."/>
            <person name="Podio M."/>
            <person name="Orjuela J."/>
            <person name="Siena L.A."/>
            <person name="Pessino S.C."/>
            <person name="Combes M.C."/>
            <person name="Mariac C."/>
            <person name="Albertini E."/>
            <person name="Pupilli F."/>
            <person name="Ortiz J.P.A."/>
            <person name="Leblanc O."/>
        </authorList>
    </citation>
    <scope>NUCLEOTIDE SEQUENCE [LARGE SCALE GENOMIC DNA]</scope>
    <source>
        <strain evidence="4">R1</strain>
        <tissue evidence="4">Leaf</tissue>
    </source>
</reference>
<name>A0AAQ3UB63_PASNO</name>
<dbReference type="EMBL" id="CP144751">
    <property type="protein sequence ID" value="WVZ87249.1"/>
    <property type="molecule type" value="Genomic_DNA"/>
</dbReference>
<keyword evidence="1" id="KW-0479">Metal-binding</keyword>
<feature type="non-terminal residue" evidence="4">
    <location>
        <position position="1"/>
    </location>
</feature>
<organism evidence="4 5">
    <name type="scientific">Paspalum notatum var. saurae</name>
    <dbReference type="NCBI Taxonomy" id="547442"/>
    <lineage>
        <taxon>Eukaryota</taxon>
        <taxon>Viridiplantae</taxon>
        <taxon>Streptophyta</taxon>
        <taxon>Embryophyta</taxon>
        <taxon>Tracheophyta</taxon>
        <taxon>Spermatophyta</taxon>
        <taxon>Magnoliopsida</taxon>
        <taxon>Liliopsida</taxon>
        <taxon>Poales</taxon>
        <taxon>Poaceae</taxon>
        <taxon>PACMAD clade</taxon>
        <taxon>Panicoideae</taxon>
        <taxon>Andropogonodae</taxon>
        <taxon>Paspaleae</taxon>
        <taxon>Paspalinae</taxon>
        <taxon>Paspalum</taxon>
    </lineage>
</organism>
<gene>
    <name evidence="4" type="ORF">U9M48_033919</name>
</gene>
<dbReference type="GO" id="GO:0008270">
    <property type="term" value="F:zinc ion binding"/>
    <property type="evidence" value="ECO:0007669"/>
    <property type="project" value="UniProtKB-KW"/>
</dbReference>
<evidence type="ECO:0000313" key="4">
    <source>
        <dbReference type="EMBL" id="WVZ87249.1"/>
    </source>
</evidence>
<feature type="region of interest" description="Disordered" evidence="2">
    <location>
        <begin position="559"/>
        <end position="620"/>
    </location>
</feature>
<feature type="compositionally biased region" description="Polar residues" evidence="2">
    <location>
        <begin position="571"/>
        <end position="580"/>
    </location>
</feature>
<dbReference type="Proteomes" id="UP001341281">
    <property type="component" value="Chromosome 07"/>
</dbReference>
<evidence type="ECO:0000256" key="2">
    <source>
        <dbReference type="SAM" id="MobiDB-lite"/>
    </source>
</evidence>
<evidence type="ECO:0000313" key="5">
    <source>
        <dbReference type="Proteomes" id="UP001341281"/>
    </source>
</evidence>
<accession>A0AAQ3UB63</accession>
<dbReference type="InterPro" id="IPR013087">
    <property type="entry name" value="Znf_C2H2_type"/>
</dbReference>
<keyword evidence="1" id="KW-0862">Zinc</keyword>
<dbReference type="AlphaFoldDB" id="A0AAQ3UB63"/>
<dbReference type="PROSITE" id="PS50157">
    <property type="entry name" value="ZINC_FINGER_C2H2_2"/>
    <property type="match status" value="1"/>
</dbReference>
<keyword evidence="1" id="KW-0863">Zinc-finger</keyword>
<dbReference type="InterPro" id="IPR037472">
    <property type="entry name" value="MBD8"/>
</dbReference>
<dbReference type="PROSITE" id="PS00028">
    <property type="entry name" value="ZINC_FINGER_C2H2_1"/>
    <property type="match status" value="1"/>
</dbReference>